<gene>
    <name evidence="2" type="ORF">LCGC14_2349020</name>
</gene>
<name>A0A0F9CX64_9ZZZZ</name>
<dbReference type="InterPro" id="IPR004860">
    <property type="entry name" value="LAGLIDADG_dom"/>
</dbReference>
<dbReference type="SUPFAM" id="SSF51294">
    <property type="entry name" value="Hedgehog/intein (Hint) domain"/>
    <property type="match status" value="1"/>
</dbReference>
<dbReference type="GO" id="GO:0004519">
    <property type="term" value="F:endonuclease activity"/>
    <property type="evidence" value="ECO:0007669"/>
    <property type="project" value="InterPro"/>
</dbReference>
<protein>
    <recommendedName>
        <fullName evidence="1">Homing endonuclease LAGLIDADG domain-containing protein</fullName>
    </recommendedName>
</protein>
<dbReference type="Pfam" id="PF14528">
    <property type="entry name" value="LAGLIDADG_3"/>
    <property type="match status" value="1"/>
</dbReference>
<dbReference type="InterPro" id="IPR036844">
    <property type="entry name" value="Hint_dom_sf"/>
</dbReference>
<organism evidence="2">
    <name type="scientific">marine sediment metagenome</name>
    <dbReference type="NCBI Taxonomy" id="412755"/>
    <lineage>
        <taxon>unclassified sequences</taxon>
        <taxon>metagenomes</taxon>
        <taxon>ecological metagenomes</taxon>
    </lineage>
</organism>
<feature type="non-terminal residue" evidence="2">
    <location>
        <position position="1"/>
    </location>
</feature>
<comment type="caution">
    <text evidence="2">The sequence shown here is derived from an EMBL/GenBank/DDBJ whole genome shotgun (WGS) entry which is preliminary data.</text>
</comment>
<sequence>VDPNSQILRSDLTWAPADEIRAGDELLAFDENVVERDRKFRAAIVLGVKKIALPRVRVYTTQGTVIVSAQHPFLAERPAYSDRYWTQARKLKPGARIAYLTSPWETDTSWSGAYLAGFFDGEGWCTKMRVGFGQNRGPTLDYVQELLLNRGFHFNLTPAWKPGSKAIRPGKTQMRGDLSSMREALRFLGTIRPPRLLLKARAVWEGRRTGGKGGVPVARVITVEPLSIGEVIAIKTSTGTYISDGMFSHNSAVQTEFLLKFKQNPKIYPCLRLIVHDEIASLVRKNMVDYAIEEKHKVMTAPIPALDGLSFGAEVSVGPSLGELEVVRT</sequence>
<dbReference type="EMBL" id="LAZR01034157">
    <property type="protein sequence ID" value="KKL46096.1"/>
    <property type="molecule type" value="Genomic_DNA"/>
</dbReference>
<dbReference type="SUPFAM" id="SSF55608">
    <property type="entry name" value="Homing endonucleases"/>
    <property type="match status" value="1"/>
</dbReference>
<evidence type="ECO:0000313" key="2">
    <source>
        <dbReference type="EMBL" id="KKL46096.1"/>
    </source>
</evidence>
<proteinExistence type="predicted"/>
<dbReference type="Gene3D" id="2.170.16.10">
    <property type="entry name" value="Hedgehog/Intein (Hint) domain"/>
    <property type="match status" value="1"/>
</dbReference>
<evidence type="ECO:0000259" key="1">
    <source>
        <dbReference type="Pfam" id="PF14528"/>
    </source>
</evidence>
<feature type="domain" description="Homing endonuclease LAGLIDADG" evidence="1">
    <location>
        <begin position="111"/>
        <end position="191"/>
    </location>
</feature>
<accession>A0A0F9CX64</accession>
<dbReference type="InterPro" id="IPR027434">
    <property type="entry name" value="Homing_endonucl"/>
</dbReference>
<dbReference type="AlphaFoldDB" id="A0A0F9CX64"/>
<reference evidence="2" key="1">
    <citation type="journal article" date="2015" name="Nature">
        <title>Complex archaea that bridge the gap between prokaryotes and eukaryotes.</title>
        <authorList>
            <person name="Spang A."/>
            <person name="Saw J.H."/>
            <person name="Jorgensen S.L."/>
            <person name="Zaremba-Niedzwiedzka K."/>
            <person name="Martijn J."/>
            <person name="Lind A.E."/>
            <person name="van Eijk R."/>
            <person name="Schleper C."/>
            <person name="Guy L."/>
            <person name="Ettema T.J."/>
        </authorList>
    </citation>
    <scope>NUCLEOTIDE SEQUENCE</scope>
</reference>